<protein>
    <submittedName>
        <fullName evidence="1">Uncharacterized protein</fullName>
    </submittedName>
</protein>
<comment type="caution">
    <text evidence="1">The sequence shown here is derived from an EMBL/GenBank/DDBJ whole genome shotgun (WGS) entry which is preliminary data.</text>
</comment>
<evidence type="ECO:0000313" key="2">
    <source>
        <dbReference type="Proteomes" id="UP001056120"/>
    </source>
</evidence>
<keyword evidence="2" id="KW-1185">Reference proteome</keyword>
<organism evidence="1 2">
    <name type="scientific">Smallanthus sonchifolius</name>
    <dbReference type="NCBI Taxonomy" id="185202"/>
    <lineage>
        <taxon>Eukaryota</taxon>
        <taxon>Viridiplantae</taxon>
        <taxon>Streptophyta</taxon>
        <taxon>Embryophyta</taxon>
        <taxon>Tracheophyta</taxon>
        <taxon>Spermatophyta</taxon>
        <taxon>Magnoliopsida</taxon>
        <taxon>eudicotyledons</taxon>
        <taxon>Gunneridae</taxon>
        <taxon>Pentapetalae</taxon>
        <taxon>asterids</taxon>
        <taxon>campanulids</taxon>
        <taxon>Asterales</taxon>
        <taxon>Asteraceae</taxon>
        <taxon>Asteroideae</taxon>
        <taxon>Heliantheae alliance</taxon>
        <taxon>Millerieae</taxon>
        <taxon>Smallanthus</taxon>
    </lineage>
</organism>
<dbReference type="EMBL" id="CM042038">
    <property type="protein sequence ID" value="KAI3730699.1"/>
    <property type="molecule type" value="Genomic_DNA"/>
</dbReference>
<reference evidence="2" key="1">
    <citation type="journal article" date="2022" name="Mol. Ecol. Resour.">
        <title>The genomes of chicory, endive, great burdock and yacon provide insights into Asteraceae palaeo-polyploidization history and plant inulin production.</title>
        <authorList>
            <person name="Fan W."/>
            <person name="Wang S."/>
            <person name="Wang H."/>
            <person name="Wang A."/>
            <person name="Jiang F."/>
            <person name="Liu H."/>
            <person name="Zhao H."/>
            <person name="Xu D."/>
            <person name="Zhang Y."/>
        </authorList>
    </citation>
    <scope>NUCLEOTIDE SEQUENCE [LARGE SCALE GENOMIC DNA]</scope>
    <source>
        <strain evidence="2">cv. Yunnan</strain>
    </source>
</reference>
<proteinExistence type="predicted"/>
<gene>
    <name evidence="1" type="ORF">L1987_61873</name>
</gene>
<dbReference type="Proteomes" id="UP001056120">
    <property type="component" value="Linkage Group LG21"/>
</dbReference>
<evidence type="ECO:0000313" key="1">
    <source>
        <dbReference type="EMBL" id="KAI3730699.1"/>
    </source>
</evidence>
<name>A0ACB9C8T5_9ASTR</name>
<accession>A0ACB9C8T5</accession>
<reference evidence="1 2" key="2">
    <citation type="journal article" date="2022" name="Mol. Ecol. Resour.">
        <title>The genomes of chicory, endive, great burdock and yacon provide insights into Asteraceae paleo-polyploidization history and plant inulin production.</title>
        <authorList>
            <person name="Fan W."/>
            <person name="Wang S."/>
            <person name="Wang H."/>
            <person name="Wang A."/>
            <person name="Jiang F."/>
            <person name="Liu H."/>
            <person name="Zhao H."/>
            <person name="Xu D."/>
            <person name="Zhang Y."/>
        </authorList>
    </citation>
    <scope>NUCLEOTIDE SEQUENCE [LARGE SCALE GENOMIC DNA]</scope>
    <source>
        <strain evidence="2">cv. Yunnan</strain>
        <tissue evidence="1">Leaves</tissue>
    </source>
</reference>
<sequence length="516" mass="56919">MRLRRNTEIEEAVPHSTFAQVTEPEIFRDNSKCGNTRIKNNRASDMAALAVKASVALDSKSKSRKMKKNKGRVSPLVLMVTTRIDVVVEEEDVNKVQRQNGGLRVTRSGSIRKTPRRYNSSKKGLLAVRSFKIRLSTIHENEGCDELQELKKLVGDLNVKEGGDITHVECESVTIGTAEAATMQAGQGYDLLHVKSVENEINDITELVKASGIKESFVGGLNLKEGLRMEDEGCEVTMLNQSINMRLGTLVNRLRNNRLEILALWKQLESKLLADGLNRNDTIRVESEPMTSVGTLVVAAMLAGQRYGRGILNDEGCEVTMLNELGNMILRTLLNEVRNSRLVLIKLLKELESKLLAGGLNLKEGSDTVHVESEPVTMQAGEGYDLLHVKSVENEVGDITELVEASGIKESSAGGLNVKEGGDTVHGESESVTSGGMVAVAAMPTTRRLGYGRWKYSQPEHQQVVGKGFGRAHVIRQQQQQVQCDGVVDHHVPRVDGPLSMYIENAKIVPTRRRRR</sequence>